<evidence type="ECO:0000256" key="2">
    <source>
        <dbReference type="ARBA" id="ARBA00023002"/>
    </source>
</evidence>
<sequence>MANTDNEGRKFLESVHQFFDHAASYSKLDPGILAQIKTCNSVYKVSFPVEIDGRVEVFEGIRVQHSHHKLPSKGGIRFSMQVDEDEVKALATLMTFKCAVVDVPFGGAKGGVKINPRTSSVKTLEKVTRRYAAELIKRNLIGPGMDVPAPDYGTGSREMAWIADTYQALKYGETNALGCVTGKPVGQGGIRGRAEATGLGIFYGIREAFSDSDLMRKAGIEGNTMEGKRIIVQGLGNVGYNAAHFCQQDGALIIGIAEREGGIYNPNGIDVAEAFKHRSETGSILNFGQCKNFENSAELLEEECDVLLPAALENQIHADNAARIKAKIVAEGANGPVTRDAEKILLQKGIIIIPDLYINAGGVTVSYFEWLKNLSNVRFGRMGKRAEEASHRRLVNAIESASGKSMSTHERNLLIQGSDEISLVRSGLEDTMINAYHEIRGVMNRKDIEDMRTAAFLSAIEKIGVSYEALGIFP</sequence>
<feature type="binding site" evidence="5">
    <location>
        <position position="237"/>
    </location>
    <ligand>
        <name>NAD(+)</name>
        <dbReference type="ChEBI" id="CHEBI:57540"/>
    </ligand>
</feature>
<evidence type="ECO:0000313" key="9">
    <source>
        <dbReference type="EMBL" id="SIT82222.1"/>
    </source>
</evidence>
<dbReference type="InterPro" id="IPR006095">
    <property type="entry name" value="Glu/Leu/Phe/Val/Trp_DH"/>
</dbReference>
<feature type="binding site" evidence="5">
    <location>
        <position position="197"/>
    </location>
    <ligand>
        <name>NAD(+)</name>
        <dbReference type="ChEBI" id="CHEBI:57540"/>
    </ligand>
</feature>
<dbReference type="STRING" id="1317125.SAMN05444128_1083"/>
<dbReference type="FunFam" id="3.40.50.720:FF:000100">
    <property type="entry name" value="Glutamate dehydrogenase 1, mitochondrial"/>
    <property type="match status" value="1"/>
</dbReference>
<keyword evidence="10" id="KW-1185">Reference proteome</keyword>
<evidence type="ECO:0000256" key="5">
    <source>
        <dbReference type="PIRSR" id="PIRSR000185-2"/>
    </source>
</evidence>
<evidence type="ECO:0000256" key="1">
    <source>
        <dbReference type="ARBA" id="ARBA00006382"/>
    </source>
</evidence>
<dbReference type="InterPro" id="IPR033524">
    <property type="entry name" value="Glu/Leu/Phe/Val_DH_AS"/>
</dbReference>
<feature type="binding site" evidence="5">
    <location>
        <position position="366"/>
    </location>
    <ligand>
        <name>substrate</name>
    </ligand>
</feature>
<feature type="site" description="Important for catalysis" evidence="6">
    <location>
        <position position="151"/>
    </location>
</feature>
<organism evidence="9 10">
    <name type="scientific">Pontibacter indicus</name>
    <dbReference type="NCBI Taxonomy" id="1317125"/>
    <lineage>
        <taxon>Bacteria</taxon>
        <taxon>Pseudomonadati</taxon>
        <taxon>Bacteroidota</taxon>
        <taxon>Cytophagia</taxon>
        <taxon>Cytophagales</taxon>
        <taxon>Hymenobacteraceae</taxon>
        <taxon>Pontibacter</taxon>
    </lineage>
</organism>
<evidence type="ECO:0000256" key="6">
    <source>
        <dbReference type="PIRSR" id="PIRSR000185-3"/>
    </source>
</evidence>
<protein>
    <recommendedName>
        <fullName evidence="3">Glutamate dehydrogenase</fullName>
    </recommendedName>
</protein>
<dbReference type="SUPFAM" id="SSF53223">
    <property type="entry name" value="Aminoacid dehydrogenase-like, N-terminal domain"/>
    <property type="match status" value="1"/>
</dbReference>
<dbReference type="InterPro" id="IPR006097">
    <property type="entry name" value="Glu/Leu/Phe/Val/Trp_DH_dimer"/>
</dbReference>
<dbReference type="PROSITE" id="PS00074">
    <property type="entry name" value="GLFV_DEHYDROGENASE"/>
    <property type="match status" value="1"/>
</dbReference>
<evidence type="ECO:0000259" key="8">
    <source>
        <dbReference type="SMART" id="SM00839"/>
    </source>
</evidence>
<dbReference type="InterPro" id="IPR006096">
    <property type="entry name" value="Glu/Leu/Phe/Val/Trp_DH_C"/>
</dbReference>
<comment type="similarity">
    <text evidence="1 3 7">Belongs to the Glu/Leu/Phe/Val dehydrogenases family.</text>
</comment>
<feature type="binding site" evidence="5">
    <location>
        <position position="73"/>
    </location>
    <ligand>
        <name>substrate</name>
    </ligand>
</feature>
<feature type="active site" description="Proton donor" evidence="4">
    <location>
        <position position="109"/>
    </location>
</feature>
<dbReference type="SUPFAM" id="SSF51735">
    <property type="entry name" value="NAD(P)-binding Rossmann-fold domains"/>
    <property type="match status" value="1"/>
</dbReference>
<evidence type="ECO:0000256" key="4">
    <source>
        <dbReference type="PIRSR" id="PIRSR000185-1"/>
    </source>
</evidence>
<feature type="binding site" evidence="5">
    <location>
        <position position="97"/>
    </location>
    <ligand>
        <name>substrate</name>
    </ligand>
</feature>
<dbReference type="PANTHER" id="PTHR11606">
    <property type="entry name" value="GLUTAMATE DEHYDROGENASE"/>
    <property type="match status" value="1"/>
</dbReference>
<dbReference type="InterPro" id="IPR014362">
    <property type="entry name" value="Glu_DH"/>
</dbReference>
<dbReference type="GO" id="GO:0000166">
    <property type="term" value="F:nucleotide binding"/>
    <property type="evidence" value="ECO:0007669"/>
    <property type="project" value="UniProtKB-KW"/>
</dbReference>
<dbReference type="OrthoDB" id="9803297at2"/>
<evidence type="ECO:0000256" key="7">
    <source>
        <dbReference type="RuleBase" id="RU004417"/>
    </source>
</evidence>
<dbReference type="GO" id="GO:0004352">
    <property type="term" value="F:glutamate dehydrogenase (NAD+) activity"/>
    <property type="evidence" value="ECO:0007669"/>
    <property type="project" value="TreeGrafter"/>
</dbReference>
<dbReference type="PIRSF" id="PIRSF000185">
    <property type="entry name" value="Glu_DH"/>
    <property type="match status" value="1"/>
</dbReference>
<gene>
    <name evidence="9" type="ORF">SAMN05444128_1083</name>
</gene>
<keyword evidence="2 3" id="KW-0560">Oxidoreductase</keyword>
<keyword evidence="5" id="KW-0520">NAD</keyword>
<evidence type="ECO:0000313" key="10">
    <source>
        <dbReference type="Proteomes" id="UP000187181"/>
    </source>
</evidence>
<proteinExistence type="inferred from homology"/>
<dbReference type="InterPro" id="IPR036291">
    <property type="entry name" value="NAD(P)-bd_dom_sf"/>
</dbReference>
<dbReference type="AlphaFoldDB" id="A0A1R3WWZ9"/>
<dbReference type="SMART" id="SM00839">
    <property type="entry name" value="ELFV_dehydrog"/>
    <property type="match status" value="1"/>
</dbReference>
<feature type="domain" description="Glutamate/phenylalanine/leucine/valine/L-tryptophan dehydrogenase C-terminal" evidence="8">
    <location>
        <begin position="190"/>
        <end position="471"/>
    </location>
</feature>
<name>A0A1R3WWZ9_9BACT</name>
<dbReference type="Pfam" id="PF02812">
    <property type="entry name" value="ELFV_dehydrog_N"/>
    <property type="match status" value="1"/>
</dbReference>
<dbReference type="Proteomes" id="UP000187181">
    <property type="component" value="Unassembled WGS sequence"/>
</dbReference>
<dbReference type="InterPro" id="IPR033922">
    <property type="entry name" value="NAD_bind_Glu_DH"/>
</dbReference>
<dbReference type="RefSeq" id="WP_076666430.1">
    <property type="nucleotide sequence ID" value="NZ_FTPP01000001.1"/>
</dbReference>
<dbReference type="PANTHER" id="PTHR11606:SF13">
    <property type="entry name" value="GLUTAMATE DEHYDROGENASE 1, MITOCHONDRIAL"/>
    <property type="match status" value="1"/>
</dbReference>
<dbReference type="GO" id="GO:0006538">
    <property type="term" value="P:L-glutamate catabolic process"/>
    <property type="evidence" value="ECO:0007669"/>
    <property type="project" value="TreeGrafter"/>
</dbReference>
<reference evidence="10" key="1">
    <citation type="submission" date="2017-01" db="EMBL/GenBank/DDBJ databases">
        <authorList>
            <person name="Varghese N."/>
            <person name="Submissions S."/>
        </authorList>
    </citation>
    <scope>NUCLEOTIDE SEQUENCE [LARGE SCALE GENOMIC DNA]</scope>
    <source>
        <strain evidence="10">LP100</strain>
    </source>
</reference>
<dbReference type="Pfam" id="PF00208">
    <property type="entry name" value="ELFV_dehydrog"/>
    <property type="match status" value="1"/>
</dbReference>
<accession>A0A1R3WWZ9</accession>
<dbReference type="CDD" id="cd01076">
    <property type="entry name" value="NAD_bind_1_Glu_DH"/>
    <property type="match status" value="1"/>
</dbReference>
<keyword evidence="5" id="KW-0547">Nucleotide-binding</keyword>
<dbReference type="EMBL" id="FTPP01000001">
    <property type="protein sequence ID" value="SIT82222.1"/>
    <property type="molecule type" value="Genomic_DNA"/>
</dbReference>
<evidence type="ECO:0000256" key="3">
    <source>
        <dbReference type="PIRNR" id="PIRNR000185"/>
    </source>
</evidence>
<dbReference type="Gene3D" id="3.40.50.720">
    <property type="entry name" value="NAD(P)-binding Rossmann-like Domain"/>
    <property type="match status" value="1"/>
</dbReference>
<dbReference type="InterPro" id="IPR046346">
    <property type="entry name" value="Aminoacid_DH-like_N_sf"/>
</dbReference>
<dbReference type="PRINTS" id="PR00082">
    <property type="entry name" value="GLFDHDRGNASE"/>
</dbReference>
<dbReference type="Gene3D" id="3.40.50.10860">
    <property type="entry name" value="Leucine Dehydrogenase, chain A, domain 1"/>
    <property type="match status" value="1"/>
</dbReference>